<dbReference type="GO" id="GO:0006457">
    <property type="term" value="P:protein folding"/>
    <property type="evidence" value="ECO:0007669"/>
    <property type="project" value="InterPro"/>
</dbReference>
<evidence type="ECO:0000259" key="6">
    <source>
        <dbReference type="PROSITE" id="PS50072"/>
    </source>
</evidence>
<evidence type="ECO:0000256" key="1">
    <source>
        <dbReference type="ARBA" id="ARBA00002388"/>
    </source>
</evidence>
<dbReference type="PANTHER" id="PTHR45625:SF4">
    <property type="entry name" value="PEPTIDYLPROLYL ISOMERASE DOMAIN AND WD REPEAT-CONTAINING PROTEIN 1"/>
    <property type="match status" value="1"/>
</dbReference>
<comment type="similarity">
    <text evidence="2 5">Belongs to the cyclophilin-type PPIase family.</text>
</comment>
<proteinExistence type="inferred from homology"/>
<protein>
    <recommendedName>
        <fullName evidence="5">Peptidyl-prolyl cis-trans isomerase</fullName>
        <shortName evidence="5">PPIase</shortName>
        <ecNumber evidence="5">5.2.1.8</ecNumber>
    </recommendedName>
</protein>
<dbReference type="InterPro" id="IPR029000">
    <property type="entry name" value="Cyclophilin-like_dom_sf"/>
</dbReference>
<feature type="domain" description="PPIase cyclophilin-type" evidence="6">
    <location>
        <begin position="17"/>
        <end position="171"/>
    </location>
</feature>
<dbReference type="PRINTS" id="PR00153">
    <property type="entry name" value="CSAPPISMRASE"/>
</dbReference>
<evidence type="ECO:0000256" key="5">
    <source>
        <dbReference type="RuleBase" id="RU363019"/>
    </source>
</evidence>
<dbReference type="InterPro" id="IPR024936">
    <property type="entry name" value="Cyclophilin-type_PPIase"/>
</dbReference>
<dbReference type="PROSITE" id="PS50072">
    <property type="entry name" value="CSA_PPIASE_2"/>
    <property type="match status" value="1"/>
</dbReference>
<dbReference type="CDD" id="cd00317">
    <property type="entry name" value="cyclophilin"/>
    <property type="match status" value="1"/>
</dbReference>
<dbReference type="AlphaFoldDB" id="A0A1G2DDA5"/>
<evidence type="ECO:0000313" key="7">
    <source>
        <dbReference type="EMBL" id="OGZ11432.1"/>
    </source>
</evidence>
<gene>
    <name evidence="7" type="ORF">A3C93_01795</name>
</gene>
<comment type="caution">
    <text evidence="7">The sequence shown here is derived from an EMBL/GenBank/DDBJ whole genome shotgun (WGS) entry which is preliminary data.</text>
</comment>
<dbReference type="GO" id="GO:0003755">
    <property type="term" value="F:peptidyl-prolyl cis-trans isomerase activity"/>
    <property type="evidence" value="ECO:0007669"/>
    <property type="project" value="UniProtKB-UniRule"/>
</dbReference>
<accession>A0A1G2DDA5</accession>
<dbReference type="InterPro" id="IPR020892">
    <property type="entry name" value="Cyclophilin-type_PPIase_CS"/>
</dbReference>
<dbReference type="InterPro" id="IPR044666">
    <property type="entry name" value="Cyclophilin_A-like"/>
</dbReference>
<comment type="function">
    <text evidence="1 5">PPIases accelerate the folding of proteins. It catalyzes the cis-trans isomerization of proline imidic peptide bonds in oligopeptides.</text>
</comment>
<organism evidence="7 8">
    <name type="scientific">Candidatus Lloydbacteria bacterium RIFCSPHIGHO2_02_FULL_54_17</name>
    <dbReference type="NCBI Taxonomy" id="1798664"/>
    <lineage>
        <taxon>Bacteria</taxon>
        <taxon>Candidatus Lloydiibacteriota</taxon>
    </lineage>
</organism>
<dbReference type="PIRSF" id="PIRSF001467">
    <property type="entry name" value="Peptidylpro_ismrse"/>
    <property type="match status" value="1"/>
</dbReference>
<dbReference type="Proteomes" id="UP000178636">
    <property type="component" value="Unassembled WGS sequence"/>
</dbReference>
<keyword evidence="3 5" id="KW-0697">Rotamase</keyword>
<dbReference type="PROSITE" id="PS00170">
    <property type="entry name" value="CSA_PPIASE_1"/>
    <property type="match status" value="1"/>
</dbReference>
<name>A0A1G2DDA5_9BACT</name>
<sequence length="172" mass="18590">MTTTQPKTTETTVTLKTSMGDIALRLHTADAPKTTENFLKLAREGFYNGVRFHRVIKGFMIQGGDPLSRDDSKASQWGTGGPGYQFADEINAGSALYQKGYKRGVLAMANSGPNTNGSQFFIMHQDYGLPPLYTIFGEVVSGQEVVDKIATTPVGANDRPLSPVTITSVLVK</sequence>
<dbReference type="InterPro" id="IPR002130">
    <property type="entry name" value="Cyclophilin-type_PPIase_dom"/>
</dbReference>
<dbReference type="PANTHER" id="PTHR45625">
    <property type="entry name" value="PEPTIDYL-PROLYL CIS-TRANS ISOMERASE-RELATED"/>
    <property type="match status" value="1"/>
</dbReference>
<keyword evidence="4 5" id="KW-0413">Isomerase</keyword>
<evidence type="ECO:0000256" key="4">
    <source>
        <dbReference type="ARBA" id="ARBA00023235"/>
    </source>
</evidence>
<reference evidence="7 8" key="1">
    <citation type="journal article" date="2016" name="Nat. Commun.">
        <title>Thousands of microbial genomes shed light on interconnected biogeochemical processes in an aquifer system.</title>
        <authorList>
            <person name="Anantharaman K."/>
            <person name="Brown C.T."/>
            <person name="Hug L.A."/>
            <person name="Sharon I."/>
            <person name="Castelle C.J."/>
            <person name="Probst A.J."/>
            <person name="Thomas B.C."/>
            <person name="Singh A."/>
            <person name="Wilkins M.J."/>
            <person name="Karaoz U."/>
            <person name="Brodie E.L."/>
            <person name="Williams K.H."/>
            <person name="Hubbard S.S."/>
            <person name="Banfield J.F."/>
        </authorList>
    </citation>
    <scope>NUCLEOTIDE SEQUENCE [LARGE SCALE GENOMIC DNA]</scope>
</reference>
<evidence type="ECO:0000256" key="2">
    <source>
        <dbReference type="ARBA" id="ARBA00007365"/>
    </source>
</evidence>
<dbReference type="EMBL" id="MHLO01000034">
    <property type="protein sequence ID" value="OGZ11432.1"/>
    <property type="molecule type" value="Genomic_DNA"/>
</dbReference>
<dbReference type="Gene3D" id="2.40.100.10">
    <property type="entry name" value="Cyclophilin-like"/>
    <property type="match status" value="1"/>
</dbReference>
<evidence type="ECO:0000256" key="3">
    <source>
        <dbReference type="ARBA" id="ARBA00023110"/>
    </source>
</evidence>
<comment type="catalytic activity">
    <reaction evidence="5">
        <text>[protein]-peptidylproline (omega=180) = [protein]-peptidylproline (omega=0)</text>
        <dbReference type="Rhea" id="RHEA:16237"/>
        <dbReference type="Rhea" id="RHEA-COMP:10747"/>
        <dbReference type="Rhea" id="RHEA-COMP:10748"/>
        <dbReference type="ChEBI" id="CHEBI:83833"/>
        <dbReference type="ChEBI" id="CHEBI:83834"/>
        <dbReference type="EC" id="5.2.1.8"/>
    </reaction>
</comment>
<dbReference type="Pfam" id="PF00160">
    <property type="entry name" value="Pro_isomerase"/>
    <property type="match status" value="1"/>
</dbReference>
<dbReference type="STRING" id="1798664.A3C93_01795"/>
<dbReference type="SUPFAM" id="SSF50891">
    <property type="entry name" value="Cyclophilin-like"/>
    <property type="match status" value="1"/>
</dbReference>
<evidence type="ECO:0000313" key="8">
    <source>
        <dbReference type="Proteomes" id="UP000178636"/>
    </source>
</evidence>
<dbReference type="EC" id="5.2.1.8" evidence="5"/>